<dbReference type="Proteomes" id="UP001597260">
    <property type="component" value="Unassembled WGS sequence"/>
</dbReference>
<name>A0ABW3Y8E2_9ACTN</name>
<gene>
    <name evidence="2" type="ORF">ACFQ4H_03550</name>
</gene>
<keyword evidence="3" id="KW-1185">Reference proteome</keyword>
<evidence type="ECO:0000313" key="2">
    <source>
        <dbReference type="EMBL" id="MFD1320160.1"/>
    </source>
</evidence>
<proteinExistence type="predicted"/>
<dbReference type="EMBL" id="JBHTMP010000003">
    <property type="protein sequence ID" value="MFD1320160.1"/>
    <property type="molecule type" value="Genomic_DNA"/>
</dbReference>
<comment type="caution">
    <text evidence="2">The sequence shown here is derived from an EMBL/GenBank/DDBJ whole genome shotgun (WGS) entry which is preliminary data.</text>
</comment>
<feature type="transmembrane region" description="Helical" evidence="1">
    <location>
        <begin position="12"/>
        <end position="32"/>
    </location>
</feature>
<accession>A0ABW3Y8E2</accession>
<sequence length="109" mass="10881">MTTVLRGLLEALVLGVAAAILAAVAALIWVLAGDGEFTTRLGMSLIAIGALLAITGTLSLSRMGTADMRAWFGAAPELGDAGGGMVLTGVGIFLFVSLPLIAVGVLLNA</sequence>
<protein>
    <submittedName>
        <fullName evidence="2">Uncharacterized protein</fullName>
    </submittedName>
</protein>
<keyword evidence="1" id="KW-1133">Transmembrane helix</keyword>
<keyword evidence="1" id="KW-0472">Membrane</keyword>
<feature type="transmembrane region" description="Helical" evidence="1">
    <location>
        <begin position="44"/>
        <end position="64"/>
    </location>
</feature>
<evidence type="ECO:0000256" key="1">
    <source>
        <dbReference type="SAM" id="Phobius"/>
    </source>
</evidence>
<feature type="transmembrane region" description="Helical" evidence="1">
    <location>
        <begin position="84"/>
        <end position="107"/>
    </location>
</feature>
<keyword evidence="1" id="KW-0812">Transmembrane</keyword>
<organism evidence="2 3">
    <name type="scientific">Micromonospora sonneratiae</name>
    <dbReference type="NCBI Taxonomy" id="1184706"/>
    <lineage>
        <taxon>Bacteria</taxon>
        <taxon>Bacillati</taxon>
        <taxon>Actinomycetota</taxon>
        <taxon>Actinomycetes</taxon>
        <taxon>Micromonosporales</taxon>
        <taxon>Micromonosporaceae</taxon>
        <taxon>Micromonospora</taxon>
    </lineage>
</organism>
<evidence type="ECO:0000313" key="3">
    <source>
        <dbReference type="Proteomes" id="UP001597260"/>
    </source>
</evidence>
<dbReference type="RefSeq" id="WP_377566865.1">
    <property type="nucleotide sequence ID" value="NZ_JBHTMP010000003.1"/>
</dbReference>
<reference evidence="3" key="1">
    <citation type="journal article" date="2019" name="Int. J. Syst. Evol. Microbiol.">
        <title>The Global Catalogue of Microorganisms (GCM) 10K type strain sequencing project: providing services to taxonomists for standard genome sequencing and annotation.</title>
        <authorList>
            <consortium name="The Broad Institute Genomics Platform"/>
            <consortium name="The Broad Institute Genome Sequencing Center for Infectious Disease"/>
            <person name="Wu L."/>
            <person name="Ma J."/>
        </authorList>
    </citation>
    <scope>NUCLEOTIDE SEQUENCE [LARGE SCALE GENOMIC DNA]</scope>
    <source>
        <strain evidence="3">JCM 31037</strain>
    </source>
</reference>